<evidence type="ECO:0000256" key="1">
    <source>
        <dbReference type="SAM" id="MobiDB-lite"/>
    </source>
</evidence>
<feature type="compositionally biased region" description="Basic and acidic residues" evidence="1">
    <location>
        <begin position="228"/>
        <end position="249"/>
    </location>
</feature>
<name>A0A388MAW2_CHABU</name>
<organism evidence="2 3">
    <name type="scientific">Chara braunii</name>
    <name type="common">Braun's stonewort</name>
    <dbReference type="NCBI Taxonomy" id="69332"/>
    <lineage>
        <taxon>Eukaryota</taxon>
        <taxon>Viridiplantae</taxon>
        <taxon>Streptophyta</taxon>
        <taxon>Charophyceae</taxon>
        <taxon>Charales</taxon>
        <taxon>Characeae</taxon>
        <taxon>Chara</taxon>
    </lineage>
</organism>
<accession>A0A388MAW2</accession>
<feature type="compositionally biased region" description="Basic and acidic residues" evidence="1">
    <location>
        <begin position="124"/>
        <end position="147"/>
    </location>
</feature>
<feature type="compositionally biased region" description="Basic residues" evidence="1">
    <location>
        <begin position="333"/>
        <end position="345"/>
    </location>
</feature>
<comment type="caution">
    <text evidence="2">The sequence shown here is derived from an EMBL/GenBank/DDBJ whole genome shotgun (WGS) entry which is preliminary data.</text>
</comment>
<evidence type="ECO:0000313" key="3">
    <source>
        <dbReference type="Proteomes" id="UP000265515"/>
    </source>
</evidence>
<feature type="region of interest" description="Disordered" evidence="1">
    <location>
        <begin position="326"/>
        <end position="358"/>
    </location>
</feature>
<reference evidence="2 3" key="1">
    <citation type="journal article" date="2018" name="Cell">
        <title>The Chara Genome: Secondary Complexity and Implications for Plant Terrestrialization.</title>
        <authorList>
            <person name="Nishiyama T."/>
            <person name="Sakayama H."/>
            <person name="Vries J.D."/>
            <person name="Buschmann H."/>
            <person name="Saint-Marcoux D."/>
            <person name="Ullrich K.K."/>
            <person name="Haas F.B."/>
            <person name="Vanderstraeten L."/>
            <person name="Becker D."/>
            <person name="Lang D."/>
            <person name="Vosolsobe S."/>
            <person name="Rombauts S."/>
            <person name="Wilhelmsson P.K.I."/>
            <person name="Janitza P."/>
            <person name="Kern R."/>
            <person name="Heyl A."/>
            <person name="Rumpler F."/>
            <person name="Villalobos L.I.A.C."/>
            <person name="Clay J.M."/>
            <person name="Skokan R."/>
            <person name="Toyoda A."/>
            <person name="Suzuki Y."/>
            <person name="Kagoshima H."/>
            <person name="Schijlen E."/>
            <person name="Tajeshwar N."/>
            <person name="Catarino B."/>
            <person name="Hetherington A.J."/>
            <person name="Saltykova A."/>
            <person name="Bonnot C."/>
            <person name="Breuninger H."/>
            <person name="Symeonidi A."/>
            <person name="Radhakrishnan G.V."/>
            <person name="Van Nieuwerburgh F."/>
            <person name="Deforce D."/>
            <person name="Chang C."/>
            <person name="Karol K.G."/>
            <person name="Hedrich R."/>
            <person name="Ulvskov P."/>
            <person name="Glockner G."/>
            <person name="Delwiche C.F."/>
            <person name="Petrasek J."/>
            <person name="Van de Peer Y."/>
            <person name="Friml J."/>
            <person name="Beilby M."/>
            <person name="Dolan L."/>
            <person name="Kohara Y."/>
            <person name="Sugano S."/>
            <person name="Fujiyama A."/>
            <person name="Delaux P.-M."/>
            <person name="Quint M."/>
            <person name="TheiBen G."/>
            <person name="Hagemann M."/>
            <person name="Harholt J."/>
            <person name="Dunand C."/>
            <person name="Zachgo S."/>
            <person name="Langdale J."/>
            <person name="Maumus F."/>
            <person name="Straeten D.V.D."/>
            <person name="Gould S.B."/>
            <person name="Rensing S.A."/>
        </authorList>
    </citation>
    <scope>NUCLEOTIDE SEQUENCE [LARGE SCALE GENOMIC DNA]</scope>
    <source>
        <strain evidence="2 3">S276</strain>
    </source>
</reference>
<feature type="region of interest" description="Disordered" evidence="1">
    <location>
        <begin position="1"/>
        <end position="191"/>
    </location>
</feature>
<feature type="compositionally biased region" description="Acidic residues" evidence="1">
    <location>
        <begin position="114"/>
        <end position="123"/>
    </location>
</feature>
<feature type="region of interest" description="Disordered" evidence="1">
    <location>
        <begin position="206"/>
        <end position="260"/>
    </location>
</feature>
<evidence type="ECO:0000313" key="2">
    <source>
        <dbReference type="EMBL" id="GBG91602.1"/>
    </source>
</evidence>
<gene>
    <name evidence="2" type="ORF">CBR_g52635</name>
</gene>
<dbReference type="EMBL" id="BFEA01000925">
    <property type="protein sequence ID" value="GBG91602.1"/>
    <property type="molecule type" value="Genomic_DNA"/>
</dbReference>
<feature type="compositionally biased region" description="Polar residues" evidence="1">
    <location>
        <begin position="346"/>
        <end position="358"/>
    </location>
</feature>
<keyword evidence="3" id="KW-1185">Reference proteome</keyword>
<dbReference type="Proteomes" id="UP000265515">
    <property type="component" value="Unassembled WGS sequence"/>
</dbReference>
<feature type="compositionally biased region" description="Basic and acidic residues" evidence="1">
    <location>
        <begin position="165"/>
        <end position="182"/>
    </location>
</feature>
<feature type="compositionally biased region" description="Basic and acidic residues" evidence="1">
    <location>
        <begin position="22"/>
        <end position="36"/>
    </location>
</feature>
<dbReference type="AlphaFoldDB" id="A0A388MAW2"/>
<dbReference type="Gramene" id="GBG91602">
    <property type="protein sequence ID" value="GBG91602"/>
    <property type="gene ID" value="CBR_g52635"/>
</dbReference>
<sequence>MQGRGKTPDAALPDLPGSPKTQEGRTTDVKQTRHDNGLAGQQAPHEATIKDTQMDEDQASCGKKSGMQADKSTRQSAPTEKTTEKAAAQMSKDKLETGDRQDRPRSMKEKEAETVESDMEVGSDGEKEEVGQKQGSERRSERLELKEGQGPSQQVIPSAGLVGDSQKKRMDDETLTGTDRKSKPLQGLTKGGWLQECSGSLLEDREQRQTADCGPHATNNGNLLVSGEARKTAPEEGREERQEVNEGPHDATTLATDEGQKIVVERDEDPSRPTQDQILQGLNDLQLEQTRPPHALQPLTSQLQNQDQLEFDARKEIESLWDEGMEEPQHVWLGRKREKSRKKTRIAQSAASDQDVST</sequence>
<protein>
    <submittedName>
        <fullName evidence="2">Uncharacterized protein</fullName>
    </submittedName>
</protein>
<proteinExistence type="predicted"/>
<feature type="compositionally biased region" description="Basic and acidic residues" evidence="1">
    <location>
        <begin position="91"/>
        <end position="113"/>
    </location>
</feature>